<accession>A0A1G7ART6</accession>
<evidence type="ECO:0000313" key="3">
    <source>
        <dbReference type="Proteomes" id="UP000198908"/>
    </source>
</evidence>
<dbReference type="AlphaFoldDB" id="A0A1G7ART6"/>
<dbReference type="RefSeq" id="WP_143189363.1">
    <property type="nucleotide sequence ID" value="NZ_FMYQ01000035.1"/>
</dbReference>
<organism evidence="2 3">
    <name type="scientific">Paraburkholderia lycopersici</name>
    <dbReference type="NCBI Taxonomy" id="416944"/>
    <lineage>
        <taxon>Bacteria</taxon>
        <taxon>Pseudomonadati</taxon>
        <taxon>Pseudomonadota</taxon>
        <taxon>Betaproteobacteria</taxon>
        <taxon>Burkholderiales</taxon>
        <taxon>Burkholderiaceae</taxon>
        <taxon>Paraburkholderia</taxon>
    </lineage>
</organism>
<dbReference type="EMBL" id="FMYQ01000035">
    <property type="protein sequence ID" value="SDE17523.1"/>
    <property type="molecule type" value="Genomic_DNA"/>
</dbReference>
<proteinExistence type="predicted"/>
<feature type="compositionally biased region" description="Gly residues" evidence="1">
    <location>
        <begin position="63"/>
        <end position="73"/>
    </location>
</feature>
<dbReference type="STRING" id="416944.SAMN05421548_13550"/>
<evidence type="ECO:0000256" key="1">
    <source>
        <dbReference type="SAM" id="MobiDB-lite"/>
    </source>
</evidence>
<dbReference type="Proteomes" id="UP000198908">
    <property type="component" value="Unassembled WGS sequence"/>
</dbReference>
<sequence length="73" mass="7411">MRALIQFAAAAVAGTLVMFYLDPVSGSRRRAGLRASALSRRHGFGGARNAASEPRQSEEGELAGPGGGIGSAP</sequence>
<keyword evidence="3" id="KW-1185">Reference proteome</keyword>
<feature type="region of interest" description="Disordered" evidence="1">
    <location>
        <begin position="42"/>
        <end position="73"/>
    </location>
</feature>
<protein>
    <submittedName>
        <fullName evidence="2">Uncharacterized protein</fullName>
    </submittedName>
</protein>
<gene>
    <name evidence="2" type="ORF">SAMN05421548_13550</name>
</gene>
<evidence type="ECO:0000313" key="2">
    <source>
        <dbReference type="EMBL" id="SDE17523.1"/>
    </source>
</evidence>
<name>A0A1G7ART6_9BURK</name>
<reference evidence="3" key="1">
    <citation type="submission" date="2016-09" db="EMBL/GenBank/DDBJ databases">
        <authorList>
            <person name="Varghese N."/>
            <person name="Submissions S."/>
        </authorList>
    </citation>
    <scope>NUCLEOTIDE SEQUENCE [LARGE SCALE GENOMIC DNA]</scope>
    <source>
        <strain evidence="3">TNe-862</strain>
    </source>
</reference>